<gene>
    <name evidence="4" type="ORF">FB468_1076</name>
</gene>
<dbReference type="PROSITE" id="PS51257">
    <property type="entry name" value="PROKAR_LIPOPROTEIN"/>
    <property type="match status" value="1"/>
</dbReference>
<dbReference type="Proteomes" id="UP000319094">
    <property type="component" value="Unassembled WGS sequence"/>
</dbReference>
<evidence type="ECO:0000259" key="3">
    <source>
        <dbReference type="SMART" id="SM00062"/>
    </source>
</evidence>
<dbReference type="RefSeq" id="WP_141886430.1">
    <property type="nucleotide sequence ID" value="NZ_BAAAUY010000014.1"/>
</dbReference>
<dbReference type="Pfam" id="PF00497">
    <property type="entry name" value="SBP_bac_3"/>
    <property type="match status" value="1"/>
</dbReference>
<organism evidence="4 5">
    <name type="scientific">Leucobacter komagatae</name>
    <dbReference type="NCBI Taxonomy" id="55969"/>
    <lineage>
        <taxon>Bacteria</taxon>
        <taxon>Bacillati</taxon>
        <taxon>Actinomycetota</taxon>
        <taxon>Actinomycetes</taxon>
        <taxon>Micrococcales</taxon>
        <taxon>Microbacteriaceae</taxon>
        <taxon>Leucobacter</taxon>
    </lineage>
</organism>
<keyword evidence="5" id="KW-1185">Reference proteome</keyword>
<evidence type="ECO:0000256" key="1">
    <source>
        <dbReference type="ARBA" id="ARBA00022729"/>
    </source>
</evidence>
<sequence length="300" mass="31573">MNLKRGALAACLVGSAVLMLTGCAQGSDAEGGSSDAATVNTEAPLYAKLPDRIKEAGKIVNAGDLTYAPFEWLQEDGKTVKGIDVDIASALSEQIGVPFDWQDVKTEAALSGIQSKRYDALLASMTYTDERAEVYDYVTYLKAASGFITSPDRVGEFTSLDDLCGKKIAGTRGTIQVTQVEELSADCVAKGKQAIDIQMLDSDQAGILQIRQGGVDASVILGAVGSYAVSQSEGAVELIPGLTVGDSVYGIMLNKADAELRDVLLEAMNAIIADGSYGKILDEWGVSDLALDESLINNGR</sequence>
<dbReference type="AlphaFoldDB" id="A0A542Y4S0"/>
<feature type="domain" description="Solute-binding protein family 3/N-terminal" evidence="3">
    <location>
        <begin position="58"/>
        <end position="288"/>
    </location>
</feature>
<dbReference type="CDD" id="cd01004">
    <property type="entry name" value="PBP2_MidA_like"/>
    <property type="match status" value="1"/>
</dbReference>
<evidence type="ECO:0000313" key="4">
    <source>
        <dbReference type="EMBL" id="TQL43061.1"/>
    </source>
</evidence>
<dbReference type="PANTHER" id="PTHR35936:SF17">
    <property type="entry name" value="ARGININE-BINDING EXTRACELLULAR PROTEIN ARTP"/>
    <property type="match status" value="1"/>
</dbReference>
<dbReference type="PANTHER" id="PTHR35936">
    <property type="entry name" value="MEMBRANE-BOUND LYTIC MUREIN TRANSGLYCOSYLASE F"/>
    <property type="match status" value="1"/>
</dbReference>
<proteinExistence type="predicted"/>
<keyword evidence="1 2" id="KW-0732">Signal</keyword>
<dbReference type="Gene3D" id="3.40.190.10">
    <property type="entry name" value="Periplasmic binding protein-like II"/>
    <property type="match status" value="2"/>
</dbReference>
<feature type="chain" id="PRO_5039590483" evidence="2">
    <location>
        <begin position="27"/>
        <end position="300"/>
    </location>
</feature>
<dbReference type="SUPFAM" id="SSF53850">
    <property type="entry name" value="Periplasmic binding protein-like II"/>
    <property type="match status" value="1"/>
</dbReference>
<dbReference type="InterPro" id="IPR001638">
    <property type="entry name" value="Solute-binding_3/MltF_N"/>
</dbReference>
<dbReference type="SMART" id="SM00062">
    <property type="entry name" value="PBPb"/>
    <property type="match status" value="1"/>
</dbReference>
<dbReference type="OrthoDB" id="4633994at2"/>
<dbReference type="EMBL" id="VFON01000001">
    <property type="protein sequence ID" value="TQL43061.1"/>
    <property type="molecule type" value="Genomic_DNA"/>
</dbReference>
<feature type="signal peptide" evidence="2">
    <location>
        <begin position="1"/>
        <end position="26"/>
    </location>
</feature>
<reference evidence="4 5" key="1">
    <citation type="submission" date="2019-06" db="EMBL/GenBank/DDBJ databases">
        <title>Sequencing the genomes of 1000 actinobacteria strains.</title>
        <authorList>
            <person name="Klenk H.-P."/>
        </authorList>
    </citation>
    <scope>NUCLEOTIDE SEQUENCE [LARGE SCALE GENOMIC DNA]</scope>
    <source>
        <strain evidence="4 5">DSM 8803</strain>
    </source>
</reference>
<comment type="caution">
    <text evidence="4">The sequence shown here is derived from an EMBL/GenBank/DDBJ whole genome shotgun (WGS) entry which is preliminary data.</text>
</comment>
<evidence type="ECO:0000313" key="5">
    <source>
        <dbReference type="Proteomes" id="UP000319094"/>
    </source>
</evidence>
<protein>
    <submittedName>
        <fullName evidence="4">Amino acid ABC transporter substrate-binding protein (PAAT family)</fullName>
    </submittedName>
</protein>
<evidence type="ECO:0000256" key="2">
    <source>
        <dbReference type="SAM" id="SignalP"/>
    </source>
</evidence>
<name>A0A542Y4S0_9MICO</name>
<accession>A0A542Y4S0</accession>